<feature type="transmembrane region" description="Helical" evidence="8">
    <location>
        <begin position="114"/>
        <end position="134"/>
    </location>
</feature>
<dbReference type="EMBL" id="LAQU01000008">
    <property type="protein sequence ID" value="KKB63767.1"/>
    <property type="molecule type" value="Genomic_DNA"/>
</dbReference>
<dbReference type="GO" id="GO:0005886">
    <property type="term" value="C:plasma membrane"/>
    <property type="evidence" value="ECO:0007669"/>
    <property type="project" value="UniProtKB-SubCell"/>
</dbReference>
<evidence type="ECO:0000256" key="4">
    <source>
        <dbReference type="ARBA" id="ARBA00022475"/>
    </source>
</evidence>
<dbReference type="FunFam" id="1.10.3470.10:FF:000001">
    <property type="entry name" value="Vitamin B12 ABC transporter permease BtuC"/>
    <property type="match status" value="1"/>
</dbReference>
<dbReference type="GO" id="GO:0022857">
    <property type="term" value="F:transmembrane transporter activity"/>
    <property type="evidence" value="ECO:0007669"/>
    <property type="project" value="InterPro"/>
</dbReference>
<dbReference type="Pfam" id="PF01032">
    <property type="entry name" value="FecCD"/>
    <property type="match status" value="1"/>
</dbReference>
<dbReference type="STRING" id="28092.WM40_10115"/>
<organism evidence="9 10">
    <name type="scientific">Robbsia andropogonis</name>
    <dbReference type="NCBI Taxonomy" id="28092"/>
    <lineage>
        <taxon>Bacteria</taxon>
        <taxon>Pseudomonadati</taxon>
        <taxon>Pseudomonadota</taxon>
        <taxon>Betaproteobacteria</taxon>
        <taxon>Burkholderiales</taxon>
        <taxon>Burkholderiaceae</taxon>
        <taxon>Robbsia</taxon>
    </lineage>
</organism>
<dbReference type="SUPFAM" id="SSF81345">
    <property type="entry name" value="ABC transporter involved in vitamin B12 uptake, BtuC"/>
    <property type="match status" value="1"/>
</dbReference>
<dbReference type="Gene3D" id="1.10.3470.10">
    <property type="entry name" value="ABC transporter involved in vitamin B12 uptake, BtuC"/>
    <property type="match status" value="1"/>
</dbReference>
<keyword evidence="6 8" id="KW-1133">Transmembrane helix</keyword>
<name>A0A0F5K2J2_9BURK</name>
<evidence type="ECO:0000313" key="9">
    <source>
        <dbReference type="EMBL" id="KKB63767.1"/>
    </source>
</evidence>
<evidence type="ECO:0000256" key="7">
    <source>
        <dbReference type="ARBA" id="ARBA00023136"/>
    </source>
</evidence>
<dbReference type="CDD" id="cd06550">
    <property type="entry name" value="TM_ABC_iron-siderophores_like"/>
    <property type="match status" value="1"/>
</dbReference>
<evidence type="ECO:0000256" key="8">
    <source>
        <dbReference type="SAM" id="Phobius"/>
    </source>
</evidence>
<keyword evidence="10" id="KW-1185">Reference proteome</keyword>
<feature type="transmembrane region" description="Helical" evidence="8">
    <location>
        <begin position="331"/>
        <end position="349"/>
    </location>
</feature>
<proteinExistence type="inferred from homology"/>
<feature type="transmembrane region" description="Helical" evidence="8">
    <location>
        <begin position="21"/>
        <end position="42"/>
    </location>
</feature>
<sequence length="352" mass="36101">MGPVGKSVSHPAHPRGASRTWIVTLSLATAGLLISIVAATALGPVTLSPSNTLQVVLAHLGLHRMEATISPATDGIVWLIRLPRVLLGVIVGATLAVTGATLQAATRNVMADPHLLGVSTGAACGAVVAVVIAGNMAGQWTLSLFAFIGALIASTLVLLLAGWRGCLTPARLLLSGIAIAFTAGALANLLLYIGDQRAATSVLFWMLGGLGLARWSLLGIPATCAVAGIAWLWTRSRALDAMMSGDLSATALGIDAARMRREIFVVCAMLTAITVSVSGAIGFVGLVIPHLCRRFGGAAHQRLLPLCAVFGAIFLVWADVGARVLIAPDDLPIGVITALAGGAALTVLVRRF</sequence>
<dbReference type="GO" id="GO:0033214">
    <property type="term" value="P:siderophore-iron import into cell"/>
    <property type="evidence" value="ECO:0007669"/>
    <property type="project" value="TreeGrafter"/>
</dbReference>
<dbReference type="Proteomes" id="UP000033618">
    <property type="component" value="Unassembled WGS sequence"/>
</dbReference>
<keyword evidence="4" id="KW-1003">Cell membrane</keyword>
<comment type="similarity">
    <text evidence="2">Belongs to the binding-protein-dependent transport system permease family. FecCD subfamily.</text>
</comment>
<feature type="transmembrane region" description="Helical" evidence="8">
    <location>
        <begin position="213"/>
        <end position="232"/>
    </location>
</feature>
<evidence type="ECO:0000256" key="6">
    <source>
        <dbReference type="ARBA" id="ARBA00022989"/>
    </source>
</evidence>
<dbReference type="OrthoDB" id="9782305at2"/>
<feature type="transmembrane region" description="Helical" evidence="8">
    <location>
        <begin position="303"/>
        <end position="325"/>
    </location>
</feature>
<dbReference type="InterPro" id="IPR000522">
    <property type="entry name" value="ABC_transptr_permease_BtuC"/>
</dbReference>
<keyword evidence="7 8" id="KW-0472">Membrane</keyword>
<gene>
    <name evidence="9" type="ORF">WM40_10115</name>
</gene>
<evidence type="ECO:0000256" key="5">
    <source>
        <dbReference type="ARBA" id="ARBA00022692"/>
    </source>
</evidence>
<feature type="transmembrane region" description="Helical" evidence="8">
    <location>
        <begin position="263"/>
        <end position="291"/>
    </location>
</feature>
<comment type="caution">
    <text evidence="9">The sequence shown here is derived from an EMBL/GenBank/DDBJ whole genome shotgun (WGS) entry which is preliminary data.</text>
</comment>
<evidence type="ECO:0000256" key="2">
    <source>
        <dbReference type="ARBA" id="ARBA00007935"/>
    </source>
</evidence>
<evidence type="ECO:0000313" key="10">
    <source>
        <dbReference type="Proteomes" id="UP000033618"/>
    </source>
</evidence>
<evidence type="ECO:0000256" key="1">
    <source>
        <dbReference type="ARBA" id="ARBA00004651"/>
    </source>
</evidence>
<protein>
    <submittedName>
        <fullName evidence="9">ABC transporter permease</fullName>
    </submittedName>
</protein>
<evidence type="ECO:0000256" key="3">
    <source>
        <dbReference type="ARBA" id="ARBA00022448"/>
    </source>
</evidence>
<feature type="transmembrane region" description="Helical" evidence="8">
    <location>
        <begin position="140"/>
        <end position="160"/>
    </location>
</feature>
<keyword evidence="5 8" id="KW-0812">Transmembrane</keyword>
<feature type="transmembrane region" description="Helical" evidence="8">
    <location>
        <begin position="85"/>
        <end position="102"/>
    </location>
</feature>
<dbReference type="PANTHER" id="PTHR30472:SF67">
    <property type="entry name" value="PERMEASE OF ABC TRANSPORTER-RELATED"/>
    <property type="match status" value="1"/>
</dbReference>
<dbReference type="RefSeq" id="WP_046152841.1">
    <property type="nucleotide sequence ID" value="NZ_CADFGU010000011.1"/>
</dbReference>
<keyword evidence="3" id="KW-0813">Transport</keyword>
<dbReference type="InterPro" id="IPR037294">
    <property type="entry name" value="ABC_BtuC-like"/>
</dbReference>
<dbReference type="PANTHER" id="PTHR30472">
    <property type="entry name" value="FERRIC ENTEROBACTIN TRANSPORT SYSTEM PERMEASE PROTEIN"/>
    <property type="match status" value="1"/>
</dbReference>
<accession>A0A0F5K2J2</accession>
<comment type="subcellular location">
    <subcellularLocation>
        <location evidence="1">Cell membrane</location>
        <topology evidence="1">Multi-pass membrane protein</topology>
    </subcellularLocation>
</comment>
<feature type="transmembrane region" description="Helical" evidence="8">
    <location>
        <begin position="172"/>
        <end position="193"/>
    </location>
</feature>
<reference evidence="9 10" key="1">
    <citation type="submission" date="2015-03" db="EMBL/GenBank/DDBJ databases">
        <title>Draft Genome Sequence of Burkholderia andropogonis type strain ICMP2807, isolated from Sorghum bicolor.</title>
        <authorList>
            <person name="Lopes-Santos L."/>
            <person name="Castro D.B."/>
            <person name="Ottoboni L.M."/>
            <person name="Park D."/>
            <person name="Weirc B.S."/>
            <person name="Destefano S.A."/>
        </authorList>
    </citation>
    <scope>NUCLEOTIDE SEQUENCE [LARGE SCALE GENOMIC DNA]</scope>
    <source>
        <strain evidence="9 10">ICMP2807</strain>
    </source>
</reference>
<dbReference type="AlphaFoldDB" id="A0A0F5K2J2"/>